<comment type="subunit">
    <text evidence="7">Homodimer.</text>
</comment>
<evidence type="ECO:0000313" key="12">
    <source>
        <dbReference type="Proteomes" id="UP000031829"/>
    </source>
</evidence>
<dbReference type="Gene3D" id="3.40.50.1220">
    <property type="entry name" value="TPP-binding domain"/>
    <property type="match status" value="1"/>
</dbReference>
<dbReference type="GO" id="GO:0000287">
    <property type="term" value="F:magnesium ion binding"/>
    <property type="evidence" value="ECO:0007669"/>
    <property type="project" value="UniProtKB-UniRule"/>
</dbReference>
<dbReference type="GO" id="GO:0070204">
    <property type="term" value="F:2-succinyl-5-enolpyruvyl-6-hydroxy-3-cyclohexene-1-carboxylic-acid synthase activity"/>
    <property type="evidence" value="ECO:0007669"/>
    <property type="project" value="UniProtKB-UniRule"/>
</dbReference>
<dbReference type="RefSeq" id="WP_016765782.1">
    <property type="nucleotide sequence ID" value="NZ_BCVB01000008.1"/>
</dbReference>
<dbReference type="InterPro" id="IPR029061">
    <property type="entry name" value="THDP-binding"/>
</dbReference>
<keyword evidence="4 7" id="KW-0460">Magnesium</keyword>
<evidence type="ECO:0000256" key="6">
    <source>
        <dbReference type="ARBA" id="ARBA00023211"/>
    </source>
</evidence>
<dbReference type="KEGG" id="bmeg:BG04_1880"/>
<dbReference type="InterPro" id="IPR029035">
    <property type="entry name" value="DHS-like_NAD/FAD-binding_dom"/>
</dbReference>
<evidence type="ECO:0000256" key="2">
    <source>
        <dbReference type="ARBA" id="ARBA00022679"/>
    </source>
</evidence>
<dbReference type="InterPro" id="IPR004433">
    <property type="entry name" value="MenaQ_synth_MenD"/>
</dbReference>
<keyword evidence="5 7" id="KW-0786">Thiamine pyrophosphate</keyword>
<dbReference type="HAMAP" id="MF_01659">
    <property type="entry name" value="MenD"/>
    <property type="match status" value="1"/>
</dbReference>
<evidence type="ECO:0000256" key="3">
    <source>
        <dbReference type="ARBA" id="ARBA00022723"/>
    </source>
</evidence>
<comment type="pathway">
    <text evidence="7">Quinol/quinone metabolism; menaquinone biosynthesis.</text>
</comment>
<gene>
    <name evidence="7 11" type="primary">menD</name>
    <name evidence="11" type="ORF">BG04_1880</name>
</gene>
<feature type="domain" description="Thiamine pyrophosphate enzyme N-terminal TPP-binding" evidence="9">
    <location>
        <begin position="13"/>
        <end position="124"/>
    </location>
</feature>
<dbReference type="GO" id="GO:0030976">
    <property type="term" value="F:thiamine pyrophosphate binding"/>
    <property type="evidence" value="ECO:0007669"/>
    <property type="project" value="UniProtKB-UniRule"/>
</dbReference>
<dbReference type="PIRSF" id="PIRSF004983">
    <property type="entry name" value="MenD"/>
    <property type="match status" value="1"/>
</dbReference>
<dbReference type="Proteomes" id="UP000031829">
    <property type="component" value="Chromosome"/>
</dbReference>
<dbReference type="GeneID" id="93645346"/>
<keyword evidence="1 7" id="KW-0474">Menaquinone biosynthesis</keyword>
<dbReference type="PANTHER" id="PTHR42916">
    <property type="entry name" value="2-SUCCINYL-5-ENOLPYRUVYL-6-HYDROXY-3-CYCLOHEXENE-1-CARBOXYLATE SYNTHASE"/>
    <property type="match status" value="1"/>
</dbReference>
<dbReference type="InterPro" id="IPR032264">
    <property type="entry name" value="MenD_middle"/>
</dbReference>
<evidence type="ECO:0000256" key="4">
    <source>
        <dbReference type="ARBA" id="ARBA00022842"/>
    </source>
</evidence>
<protein>
    <recommendedName>
        <fullName evidence="7">2-succinyl-5-enolpyruvyl-6-hydroxy-3-cyclohexene-1-carboxylate synthase</fullName>
        <shortName evidence="7">SEPHCHC synthase</shortName>
        <ecNumber evidence="7">2.2.1.9</ecNumber>
    </recommendedName>
    <alternativeName>
        <fullName evidence="7">Menaquinone biosynthesis protein MenD</fullName>
    </alternativeName>
</protein>
<evidence type="ECO:0000259" key="8">
    <source>
        <dbReference type="Pfam" id="PF02775"/>
    </source>
</evidence>
<organism evidence="11 12">
    <name type="scientific">Priestia megaterium (strain ATCC 14581 / DSM 32 / CCUG 1817 / JCM 2506 / NBRC 15308 / NCIMB 9376 / NCTC 10342 / NRRL B-14308 / VKM B-512 / Ford 19)</name>
    <name type="common">Bacillus megaterium</name>
    <dbReference type="NCBI Taxonomy" id="1348623"/>
    <lineage>
        <taxon>Bacteria</taxon>
        <taxon>Bacillati</taxon>
        <taxon>Bacillota</taxon>
        <taxon>Bacilli</taxon>
        <taxon>Bacillales</taxon>
        <taxon>Bacillaceae</taxon>
        <taxon>Priestia</taxon>
    </lineage>
</organism>
<dbReference type="NCBIfam" id="TIGR00173">
    <property type="entry name" value="menD"/>
    <property type="match status" value="1"/>
</dbReference>
<dbReference type="HOGENOM" id="CLU_006051_3_0_9"/>
<keyword evidence="3 7" id="KW-0479">Metal-binding</keyword>
<comment type="function">
    <text evidence="7">Catalyzes the thiamine diphosphate-dependent decarboxylation of 2-oxoglutarate and the subsequent addition of the resulting succinic semialdehyde-thiamine pyrophosphate anion to isochorismate to yield 2-succinyl-5-enolpyruvyl-6-hydroxy-3-cyclohexene-1-carboxylate (SEPHCHC).</text>
</comment>
<dbReference type="SUPFAM" id="SSF52518">
    <property type="entry name" value="Thiamin diphosphate-binding fold (THDP-binding)"/>
    <property type="match status" value="2"/>
</dbReference>
<dbReference type="Gene3D" id="3.40.50.970">
    <property type="match status" value="2"/>
</dbReference>
<dbReference type="UniPathway" id="UPA00079"/>
<evidence type="ECO:0000313" key="11">
    <source>
        <dbReference type="EMBL" id="AJI20481.1"/>
    </source>
</evidence>
<evidence type="ECO:0000259" key="9">
    <source>
        <dbReference type="Pfam" id="PF02776"/>
    </source>
</evidence>
<dbReference type="InterPro" id="IPR012001">
    <property type="entry name" value="Thiamin_PyroP_enz_TPP-bd_dom"/>
</dbReference>
<dbReference type="EC" id="2.2.1.9" evidence="7"/>
<evidence type="ECO:0000259" key="10">
    <source>
        <dbReference type="Pfam" id="PF16582"/>
    </source>
</evidence>
<dbReference type="SUPFAM" id="SSF52467">
    <property type="entry name" value="DHS-like NAD/FAD-binding domain"/>
    <property type="match status" value="1"/>
</dbReference>
<accession>A0A0B6AAD5</accession>
<comment type="catalytic activity">
    <reaction evidence="7">
        <text>isochorismate + 2-oxoglutarate + H(+) = 5-enolpyruvoyl-6-hydroxy-2-succinyl-cyclohex-3-ene-1-carboxylate + CO2</text>
        <dbReference type="Rhea" id="RHEA:25593"/>
        <dbReference type="ChEBI" id="CHEBI:15378"/>
        <dbReference type="ChEBI" id="CHEBI:16526"/>
        <dbReference type="ChEBI" id="CHEBI:16810"/>
        <dbReference type="ChEBI" id="CHEBI:29780"/>
        <dbReference type="ChEBI" id="CHEBI:58818"/>
        <dbReference type="EC" id="2.2.1.9"/>
    </reaction>
</comment>
<name>A0A0B6AAD5_PRIM2</name>
<dbReference type="Pfam" id="PF02775">
    <property type="entry name" value="TPP_enzyme_C"/>
    <property type="match status" value="1"/>
</dbReference>
<comment type="similarity">
    <text evidence="7">Belongs to the TPP enzyme family. MenD subfamily.</text>
</comment>
<dbReference type="PANTHER" id="PTHR42916:SF1">
    <property type="entry name" value="PROTEIN PHYLLO, CHLOROPLASTIC"/>
    <property type="match status" value="1"/>
</dbReference>
<feature type="domain" description="Thiamine pyrophosphate enzyme TPP-binding" evidence="8">
    <location>
        <begin position="441"/>
        <end position="555"/>
    </location>
</feature>
<keyword evidence="2 7" id="KW-0808">Transferase</keyword>
<dbReference type="Pfam" id="PF16582">
    <property type="entry name" value="TPP_enzyme_M_2"/>
    <property type="match status" value="1"/>
</dbReference>
<dbReference type="CDD" id="cd02009">
    <property type="entry name" value="TPP_SHCHC_synthase"/>
    <property type="match status" value="1"/>
</dbReference>
<sequence length="584" mass="64738">MEHIKSLTTYIASFVDELVEANVEEVVVSPGSRSTPIAMLMAEHPDIHVHLNIDERSAGFFALGIAKAKKKPVALVCTSGTAAANYYPAVIEAHYSRIPLVVITADRPHELRDIGAPQAINQNHLFGQYAKWFVDTALPEESADMNRYIRTVASRAVHTAQAIPSGPVHINVPLREPIVPDLSIEDLWSQGKRGKSYVSAIHGEASLSEKGFEEIAKRLEGTTKGLIICGDQMSLKAVDSVCRLAESLSFPVLADPLSQLRSGKHSKENVIETYDTFLKSDKVDERFYPEVVIRFGAMPVSKPLLQFLKAHEPTEMFVVDQGKGWRDPTLRSTVMIEADETLFCEELIKRLSANQEESTSWLSLWKKINAQTAQALRTLTSGQEWFEGQVVQEIVDVVPEGTALFAGNSMPVRDIDSFFLNTEKDIPLFVNRGANGIDGVVSSALGVSTAYDHTVLFIGDLSFYHDLNGLLAAKMHNLNLTVVLVNNDGGGIFSFLPQSKQEKHFEFLFGTPTGLNFEHATRLYDGTFSSASSWEEFRHAMNHAFTKGGLHVVEIRTTRTENVETHRSLWKLVSEEINLSNGEE</sequence>
<dbReference type="GO" id="GO:0030145">
    <property type="term" value="F:manganese ion binding"/>
    <property type="evidence" value="ECO:0007669"/>
    <property type="project" value="UniProtKB-UniRule"/>
</dbReference>
<comment type="cofactor">
    <cofactor evidence="7">
        <name>thiamine diphosphate</name>
        <dbReference type="ChEBI" id="CHEBI:58937"/>
    </cofactor>
    <text evidence="7">Binds 1 thiamine pyrophosphate per subunit.</text>
</comment>
<evidence type="ECO:0000256" key="7">
    <source>
        <dbReference type="HAMAP-Rule" id="MF_01659"/>
    </source>
</evidence>
<dbReference type="Pfam" id="PF02776">
    <property type="entry name" value="TPP_enzyme_N"/>
    <property type="match status" value="1"/>
</dbReference>
<dbReference type="InterPro" id="IPR011766">
    <property type="entry name" value="TPP_enzyme_TPP-bd"/>
</dbReference>
<keyword evidence="6 7" id="KW-0464">Manganese</keyword>
<reference evidence="11 12" key="1">
    <citation type="journal article" date="2015" name="Genome Announc.">
        <title>Complete genome sequences for 35 biothreat assay-relevant bacillus species.</title>
        <authorList>
            <person name="Johnson S.L."/>
            <person name="Daligault H.E."/>
            <person name="Davenport K.W."/>
            <person name="Jaissle J."/>
            <person name="Frey K.G."/>
            <person name="Ladner J.T."/>
            <person name="Broomall S.M."/>
            <person name="Bishop-Lilly K.A."/>
            <person name="Bruce D.C."/>
            <person name="Gibbons H.S."/>
            <person name="Coyne S.R."/>
            <person name="Lo C.C."/>
            <person name="Meincke L."/>
            <person name="Munk A.C."/>
            <person name="Koroleva G.I."/>
            <person name="Rosenzweig C.N."/>
            <person name="Palacios G.F."/>
            <person name="Redden C.L."/>
            <person name="Minogue T.D."/>
            <person name="Chain P.S."/>
        </authorList>
    </citation>
    <scope>NUCLEOTIDE SEQUENCE [LARGE SCALE GENOMIC DNA]</scope>
    <source>
        <strain evidence="12">ATCC 14581 / DSM 32 / JCM 2506 / NBRC 15308 / NCIMB 9376 / NCTC 10342 / NRRL B-14308 / VKM B-512</strain>
    </source>
</reference>
<comment type="pathway">
    <text evidence="7">Quinol/quinone metabolism; 1,4-dihydroxy-2-naphthoate biosynthesis; 1,4-dihydroxy-2-naphthoate from chorismate: step 2/7.</text>
</comment>
<comment type="cofactor">
    <cofactor evidence="7">
        <name>Mg(2+)</name>
        <dbReference type="ChEBI" id="CHEBI:18420"/>
    </cofactor>
    <cofactor evidence="7">
        <name>Mn(2+)</name>
        <dbReference type="ChEBI" id="CHEBI:29035"/>
    </cofactor>
</comment>
<dbReference type="AlphaFoldDB" id="A0A0B6AAD5"/>
<dbReference type="UniPathway" id="UPA01057">
    <property type="reaction ID" value="UER00164"/>
</dbReference>
<evidence type="ECO:0000256" key="5">
    <source>
        <dbReference type="ARBA" id="ARBA00023052"/>
    </source>
</evidence>
<proteinExistence type="inferred from homology"/>
<dbReference type="GO" id="GO:0009234">
    <property type="term" value="P:menaquinone biosynthetic process"/>
    <property type="evidence" value="ECO:0007669"/>
    <property type="project" value="UniProtKB-UniRule"/>
</dbReference>
<dbReference type="CDD" id="cd07037">
    <property type="entry name" value="TPP_PYR_MenD"/>
    <property type="match status" value="1"/>
</dbReference>
<feature type="domain" description="Menaquinone biosynthesis protein MenD middle" evidence="10">
    <location>
        <begin position="222"/>
        <end position="405"/>
    </location>
</feature>
<evidence type="ECO:0000256" key="1">
    <source>
        <dbReference type="ARBA" id="ARBA00022428"/>
    </source>
</evidence>
<dbReference type="EMBL" id="CP009920">
    <property type="protein sequence ID" value="AJI20481.1"/>
    <property type="molecule type" value="Genomic_DNA"/>
</dbReference>